<evidence type="ECO:0000256" key="3">
    <source>
        <dbReference type="ARBA" id="ARBA00022842"/>
    </source>
</evidence>
<evidence type="ECO:0000256" key="2">
    <source>
        <dbReference type="ARBA" id="ARBA00010045"/>
    </source>
</evidence>
<dbReference type="GO" id="GO:0003677">
    <property type="term" value="F:DNA binding"/>
    <property type="evidence" value="ECO:0007669"/>
    <property type="project" value="InterPro"/>
</dbReference>
<dbReference type="Pfam" id="PF07460">
    <property type="entry name" value="NUMOD3"/>
    <property type="match status" value="1"/>
</dbReference>
<dbReference type="EMBL" id="LR797195">
    <property type="protein sequence ID" value="CAB4193049.1"/>
    <property type="molecule type" value="Genomic_DNA"/>
</dbReference>
<reference evidence="5" key="1">
    <citation type="submission" date="2020-05" db="EMBL/GenBank/DDBJ databases">
        <authorList>
            <person name="Chiriac C."/>
            <person name="Salcher M."/>
            <person name="Ghai R."/>
            <person name="Kavagutti S V."/>
        </authorList>
    </citation>
    <scope>NUCLEOTIDE SEQUENCE</scope>
</reference>
<dbReference type="InterPro" id="IPR003611">
    <property type="entry name" value="NUMOD3"/>
</dbReference>
<dbReference type="InterPro" id="IPR000305">
    <property type="entry name" value="GIY-YIG_endonuc"/>
</dbReference>
<evidence type="ECO:0000313" key="5">
    <source>
        <dbReference type="EMBL" id="CAB4174514.1"/>
    </source>
</evidence>
<dbReference type="EMBL" id="LR796916">
    <property type="protein sequence ID" value="CAB4174514.1"/>
    <property type="molecule type" value="Genomic_DNA"/>
</dbReference>
<dbReference type="PROSITE" id="PS50164">
    <property type="entry name" value="GIY_YIG"/>
    <property type="match status" value="1"/>
</dbReference>
<evidence type="ECO:0000256" key="1">
    <source>
        <dbReference type="ARBA" id="ARBA00001946"/>
    </source>
</evidence>
<dbReference type="SUPFAM" id="SSF82771">
    <property type="entry name" value="GIY-YIG endonuclease"/>
    <property type="match status" value="1"/>
</dbReference>
<keyword evidence="3" id="KW-0460">Magnesium</keyword>
<organism evidence="5">
    <name type="scientific">uncultured Caudovirales phage</name>
    <dbReference type="NCBI Taxonomy" id="2100421"/>
    <lineage>
        <taxon>Viruses</taxon>
        <taxon>Duplodnaviria</taxon>
        <taxon>Heunggongvirae</taxon>
        <taxon>Uroviricota</taxon>
        <taxon>Caudoviricetes</taxon>
        <taxon>Peduoviridae</taxon>
        <taxon>Maltschvirus</taxon>
        <taxon>Maltschvirus maltsch</taxon>
    </lineage>
</organism>
<name>A0A6J5Q4L7_9CAUD</name>
<accession>A0A6J5Q4L7</accession>
<dbReference type="InterPro" id="IPR035901">
    <property type="entry name" value="GIY-YIG_endonuc_sf"/>
</dbReference>
<feature type="domain" description="GIY-YIG" evidence="4">
    <location>
        <begin position="7"/>
        <end position="87"/>
    </location>
</feature>
<dbReference type="CDD" id="cd10444">
    <property type="entry name" value="GIY-YIG_SegABCDEFG"/>
    <property type="match status" value="1"/>
</dbReference>
<proteinExistence type="predicted"/>
<evidence type="ECO:0000313" key="6">
    <source>
        <dbReference type="EMBL" id="CAB4193049.1"/>
    </source>
</evidence>
<comment type="similarity">
    <text evidence="2">To endonucleases of group I introns of fungi and phage.</text>
</comment>
<comment type="cofactor">
    <cofactor evidence="1">
        <name>Mg(2+)</name>
        <dbReference type="ChEBI" id="CHEBI:18420"/>
    </cofactor>
</comment>
<dbReference type="SMART" id="SM00465">
    <property type="entry name" value="GIYc"/>
    <property type="match status" value="1"/>
</dbReference>
<sequence length="217" mass="24866">MARKEHTHHYIYKTTCSITGKYYIGMHSTSNLDDGYIGSGRRLWLSINKHGKENHSVEILEWLPDRSSLKLREKEIVNEDLLIDKNCMNLVLGGGGGLANDNHRMNFTTAGINNIEFARKNGILVKNRVNRWNSDKSFRENYSMKLSEASKNNKNWVGRTHTSETKTKIGEANSLNQKGDLNSQYGTFWITDGNINRKIKKDQIIPIGWTKGRIIKK</sequence>
<gene>
    <name evidence="6" type="ORF">UFOVP1247_11</name>
    <name evidence="5" type="ORF">UFOVP970_51</name>
</gene>
<protein>
    <submittedName>
        <fullName evidence="5">GIY-YIG_SegABCDEFG domain containing protein</fullName>
    </submittedName>
</protein>
<evidence type="ECO:0000259" key="4">
    <source>
        <dbReference type="PROSITE" id="PS50164"/>
    </source>
</evidence>